<feature type="domain" description="Thioredoxin" evidence="1">
    <location>
        <begin position="27"/>
        <end position="178"/>
    </location>
</feature>
<protein>
    <submittedName>
        <fullName evidence="2">TlpA family protein disulfide reductase</fullName>
    </submittedName>
</protein>
<dbReference type="PANTHER" id="PTHR42852:SF13">
    <property type="entry name" value="PROTEIN DIPZ"/>
    <property type="match status" value="1"/>
</dbReference>
<gene>
    <name evidence="2" type="ORF">DRF67_10895</name>
</gene>
<dbReference type="InterPro" id="IPR036249">
    <property type="entry name" value="Thioredoxin-like_sf"/>
</dbReference>
<sequence>MKQTMKLNTFLILGFIFFQNFIFAKEKKLNSNDVNSELVSSLTGDDLIFVNEKREKIALSDLKGKVVFVNFWATWCRPCVEEMASINELKKKFKDKDIVFVMLNIEADLEKAKKFMVQRKLDLPVYVAGKTVSPDLFKNVVPTTLIYNKEGQLEGNIQGMMDFNDPKIYEAIKQLLEK</sequence>
<dbReference type="PANTHER" id="PTHR42852">
    <property type="entry name" value="THIOL:DISULFIDE INTERCHANGE PROTEIN DSBE"/>
    <property type="match status" value="1"/>
</dbReference>
<dbReference type="SUPFAM" id="SSF52833">
    <property type="entry name" value="Thioredoxin-like"/>
    <property type="match status" value="1"/>
</dbReference>
<dbReference type="CDD" id="cd02966">
    <property type="entry name" value="TlpA_like_family"/>
    <property type="match status" value="1"/>
</dbReference>
<dbReference type="PROSITE" id="PS51352">
    <property type="entry name" value="THIOREDOXIN_2"/>
    <property type="match status" value="1"/>
</dbReference>
<dbReference type="InterPro" id="IPR013766">
    <property type="entry name" value="Thioredoxin_domain"/>
</dbReference>
<dbReference type="OrthoDB" id="9815205at2"/>
<dbReference type="Pfam" id="PF08534">
    <property type="entry name" value="Redoxin"/>
    <property type="match status" value="1"/>
</dbReference>
<dbReference type="GO" id="GO:0016491">
    <property type="term" value="F:oxidoreductase activity"/>
    <property type="evidence" value="ECO:0007669"/>
    <property type="project" value="InterPro"/>
</dbReference>
<evidence type="ECO:0000313" key="3">
    <source>
        <dbReference type="Proteomes" id="UP000256257"/>
    </source>
</evidence>
<dbReference type="EMBL" id="QNVV01000008">
    <property type="protein sequence ID" value="REC47541.1"/>
    <property type="molecule type" value="Genomic_DNA"/>
</dbReference>
<evidence type="ECO:0000259" key="1">
    <source>
        <dbReference type="PROSITE" id="PS51352"/>
    </source>
</evidence>
<keyword evidence="3" id="KW-1185">Reference proteome</keyword>
<dbReference type="AlphaFoldDB" id="A0A3D9B1N1"/>
<dbReference type="InterPro" id="IPR050553">
    <property type="entry name" value="Thioredoxin_ResA/DsbE_sf"/>
</dbReference>
<comment type="caution">
    <text evidence="2">The sequence shown here is derived from an EMBL/GenBank/DDBJ whole genome shotgun (WGS) entry which is preliminary data.</text>
</comment>
<dbReference type="RefSeq" id="WP_115928334.1">
    <property type="nucleotide sequence ID" value="NZ_QNVV01000008.1"/>
</dbReference>
<evidence type="ECO:0000313" key="2">
    <source>
        <dbReference type="EMBL" id="REC47541.1"/>
    </source>
</evidence>
<organism evidence="2 3">
    <name type="scientific">Chryseobacterium pennipullorum</name>
    <dbReference type="NCBI Taxonomy" id="2258963"/>
    <lineage>
        <taxon>Bacteria</taxon>
        <taxon>Pseudomonadati</taxon>
        <taxon>Bacteroidota</taxon>
        <taxon>Flavobacteriia</taxon>
        <taxon>Flavobacteriales</taxon>
        <taxon>Weeksellaceae</taxon>
        <taxon>Chryseobacterium group</taxon>
        <taxon>Chryseobacterium</taxon>
    </lineage>
</organism>
<dbReference type="Proteomes" id="UP000256257">
    <property type="component" value="Unassembled WGS sequence"/>
</dbReference>
<dbReference type="Gene3D" id="3.40.30.10">
    <property type="entry name" value="Glutaredoxin"/>
    <property type="match status" value="1"/>
</dbReference>
<reference evidence="2 3" key="1">
    <citation type="submission" date="2018-06" db="EMBL/GenBank/DDBJ databases">
        <title>Novel Chryseobacterium species.</title>
        <authorList>
            <person name="Newman J."/>
            <person name="Hugo C."/>
            <person name="Oosthuizen L."/>
            <person name="Charimba G."/>
        </authorList>
    </citation>
    <scope>NUCLEOTIDE SEQUENCE [LARGE SCALE GENOMIC DNA]</scope>
    <source>
        <strain evidence="2 3">7_F195</strain>
    </source>
</reference>
<proteinExistence type="predicted"/>
<accession>A0A3D9B1N1</accession>
<name>A0A3D9B1N1_9FLAO</name>
<dbReference type="InterPro" id="IPR013740">
    <property type="entry name" value="Redoxin"/>
</dbReference>